<dbReference type="Gene3D" id="1.10.357.10">
    <property type="entry name" value="Tetracycline Repressor, domain 2"/>
    <property type="match status" value="1"/>
</dbReference>
<dbReference type="InterPro" id="IPR050109">
    <property type="entry name" value="HTH-type_TetR-like_transc_reg"/>
</dbReference>
<evidence type="ECO:0000313" key="8">
    <source>
        <dbReference type="Proteomes" id="UP000183642"/>
    </source>
</evidence>
<dbReference type="SUPFAM" id="SSF46689">
    <property type="entry name" value="Homeodomain-like"/>
    <property type="match status" value="1"/>
</dbReference>
<dbReference type="InterPro" id="IPR001647">
    <property type="entry name" value="HTH_TetR"/>
</dbReference>
<dbReference type="GO" id="GO:0003700">
    <property type="term" value="F:DNA-binding transcription factor activity"/>
    <property type="evidence" value="ECO:0007669"/>
    <property type="project" value="TreeGrafter"/>
</dbReference>
<evidence type="ECO:0000259" key="6">
    <source>
        <dbReference type="PROSITE" id="PS50977"/>
    </source>
</evidence>
<dbReference type="OrthoDB" id="3173376at2"/>
<sequence length="210" mass="22295">MADRPYHHGDLRRELLRQAAGMIEEVGPARVSLRELARRAGVSHAAPAHHFGDKTGLLTAIATEGFHLLADQLTEALKGTGDFLEVGVAYVEFAVTHRAHFEVMFRPDLYEPDDADVRAARQRSTTALQSGISAASPEATGPDARTASLAAWSMVHGFASLWITGALPTSLGSDAAAAARQVAGVLTLGPRGTGRHSAQRTDDERAAAPR</sequence>
<accession>A0A1I5HRB6</accession>
<keyword evidence="1" id="KW-0805">Transcription regulation</keyword>
<evidence type="ECO:0000256" key="3">
    <source>
        <dbReference type="ARBA" id="ARBA00023163"/>
    </source>
</evidence>
<dbReference type="Pfam" id="PF13305">
    <property type="entry name" value="TetR_C_33"/>
    <property type="match status" value="1"/>
</dbReference>
<keyword evidence="2 4" id="KW-0238">DNA-binding</keyword>
<feature type="DNA-binding region" description="H-T-H motif" evidence="4">
    <location>
        <begin position="32"/>
        <end position="51"/>
    </location>
</feature>
<dbReference type="GO" id="GO:0000976">
    <property type="term" value="F:transcription cis-regulatory region binding"/>
    <property type="evidence" value="ECO:0007669"/>
    <property type="project" value="TreeGrafter"/>
</dbReference>
<evidence type="ECO:0000256" key="5">
    <source>
        <dbReference type="SAM" id="MobiDB-lite"/>
    </source>
</evidence>
<dbReference type="InterPro" id="IPR009057">
    <property type="entry name" value="Homeodomain-like_sf"/>
</dbReference>
<dbReference type="InterPro" id="IPR036271">
    <property type="entry name" value="Tet_transcr_reg_TetR-rel_C_sf"/>
</dbReference>
<dbReference type="Proteomes" id="UP000183642">
    <property type="component" value="Unassembled WGS sequence"/>
</dbReference>
<dbReference type="PANTHER" id="PTHR30055:SF220">
    <property type="entry name" value="TETR-FAMILY REGULATORY PROTEIN"/>
    <property type="match status" value="1"/>
</dbReference>
<reference evidence="8" key="1">
    <citation type="submission" date="2016-10" db="EMBL/GenBank/DDBJ databases">
        <authorList>
            <person name="Varghese N."/>
            <person name="Submissions S."/>
        </authorList>
    </citation>
    <scope>NUCLEOTIDE SEQUENCE [LARGE SCALE GENOMIC DNA]</scope>
    <source>
        <strain evidence="8">DSM 43161</strain>
    </source>
</reference>
<evidence type="ECO:0000256" key="2">
    <source>
        <dbReference type="ARBA" id="ARBA00023125"/>
    </source>
</evidence>
<evidence type="ECO:0000313" key="7">
    <source>
        <dbReference type="EMBL" id="SFO50351.1"/>
    </source>
</evidence>
<gene>
    <name evidence="7" type="ORF">SAMN05660359_03920</name>
</gene>
<dbReference type="SUPFAM" id="SSF48498">
    <property type="entry name" value="Tetracyclin repressor-like, C-terminal domain"/>
    <property type="match status" value="1"/>
</dbReference>
<feature type="region of interest" description="Disordered" evidence="5">
    <location>
        <begin position="188"/>
        <end position="210"/>
    </location>
</feature>
<keyword evidence="3" id="KW-0804">Transcription</keyword>
<dbReference type="RefSeq" id="WP_075015194.1">
    <property type="nucleotide sequence ID" value="NZ_FOWE01000010.1"/>
</dbReference>
<dbReference type="AlphaFoldDB" id="A0A1I5HRB6"/>
<dbReference type="PROSITE" id="PS50977">
    <property type="entry name" value="HTH_TETR_2"/>
    <property type="match status" value="1"/>
</dbReference>
<feature type="domain" description="HTH tetR-type" evidence="6">
    <location>
        <begin position="9"/>
        <end position="69"/>
    </location>
</feature>
<keyword evidence="8" id="KW-1185">Reference proteome</keyword>
<dbReference type="PANTHER" id="PTHR30055">
    <property type="entry name" value="HTH-TYPE TRANSCRIPTIONAL REGULATOR RUTR"/>
    <property type="match status" value="1"/>
</dbReference>
<feature type="compositionally biased region" description="Basic and acidic residues" evidence="5">
    <location>
        <begin position="199"/>
        <end position="210"/>
    </location>
</feature>
<evidence type="ECO:0000256" key="4">
    <source>
        <dbReference type="PROSITE-ProRule" id="PRU00335"/>
    </source>
</evidence>
<protein>
    <submittedName>
        <fullName evidence="7">Transcriptional regulator, TetR family</fullName>
    </submittedName>
</protein>
<dbReference type="InterPro" id="IPR025996">
    <property type="entry name" value="MT1864/Rv1816-like_C"/>
</dbReference>
<dbReference type="Pfam" id="PF00440">
    <property type="entry name" value="TetR_N"/>
    <property type="match status" value="1"/>
</dbReference>
<proteinExistence type="predicted"/>
<dbReference type="EMBL" id="FOWE01000010">
    <property type="protein sequence ID" value="SFO50351.1"/>
    <property type="molecule type" value="Genomic_DNA"/>
</dbReference>
<organism evidence="7 8">
    <name type="scientific">Geodermatophilus obscurus</name>
    <dbReference type="NCBI Taxonomy" id="1861"/>
    <lineage>
        <taxon>Bacteria</taxon>
        <taxon>Bacillati</taxon>
        <taxon>Actinomycetota</taxon>
        <taxon>Actinomycetes</taxon>
        <taxon>Geodermatophilales</taxon>
        <taxon>Geodermatophilaceae</taxon>
        <taxon>Geodermatophilus</taxon>
    </lineage>
</organism>
<evidence type="ECO:0000256" key="1">
    <source>
        <dbReference type="ARBA" id="ARBA00023015"/>
    </source>
</evidence>
<name>A0A1I5HRB6_9ACTN</name>